<evidence type="ECO:0000313" key="20">
    <source>
        <dbReference type="Proteomes" id="UP000094336"/>
    </source>
</evidence>
<dbReference type="EC" id="4.1.2.27" evidence="14"/>
<keyword evidence="7 16" id="KW-0663">Pyridoxal phosphate</keyword>
<evidence type="ECO:0000256" key="5">
    <source>
        <dbReference type="ARBA" id="ARBA00022692"/>
    </source>
</evidence>
<dbReference type="Pfam" id="PF00282">
    <property type="entry name" value="Pyridoxal_deC"/>
    <property type="match status" value="1"/>
</dbReference>
<feature type="modified residue" description="N6-(pyridoxal phosphate)lysine" evidence="16">
    <location>
        <position position="367"/>
    </location>
</feature>
<keyword evidence="10" id="KW-0443">Lipid metabolism</keyword>
<comment type="pathway">
    <text evidence="4">Sphingolipid metabolism.</text>
</comment>
<dbReference type="GO" id="GO:0008117">
    <property type="term" value="F:sphinganine-1-phosphate aldolase activity"/>
    <property type="evidence" value="ECO:0007669"/>
    <property type="project" value="UniProtKB-EC"/>
</dbReference>
<dbReference type="EMBL" id="KV454428">
    <property type="protein sequence ID" value="ODQ81178.1"/>
    <property type="molecule type" value="Genomic_DNA"/>
</dbReference>
<dbReference type="Gene3D" id="3.40.640.10">
    <property type="entry name" value="Type I PLP-dependent aspartate aminotransferase-like (Major domain)"/>
    <property type="match status" value="1"/>
</dbReference>
<comment type="cofactor">
    <cofactor evidence="1 16 17">
        <name>pyridoxal 5'-phosphate</name>
        <dbReference type="ChEBI" id="CHEBI:597326"/>
    </cofactor>
</comment>
<dbReference type="STRING" id="984486.A0A1E3QU09"/>
<dbReference type="RefSeq" id="XP_018986506.1">
    <property type="nucleotide sequence ID" value="XM_019128316.1"/>
</dbReference>
<comment type="pathway">
    <text evidence="3">Lipid metabolism; sphingolipid metabolism.</text>
</comment>
<protein>
    <recommendedName>
        <fullName evidence="14">sphinganine-1-phosphate aldolase</fullName>
        <ecNumber evidence="14">4.1.2.27</ecNumber>
    </recommendedName>
    <alternativeName>
        <fullName evidence="15">Sphingosine-1-phosphate aldolase</fullName>
    </alternativeName>
</protein>
<evidence type="ECO:0000256" key="12">
    <source>
        <dbReference type="ARBA" id="ARBA00023239"/>
    </source>
</evidence>
<evidence type="ECO:0000256" key="4">
    <source>
        <dbReference type="ARBA" id="ARBA00004991"/>
    </source>
</evidence>
<evidence type="ECO:0000256" key="10">
    <source>
        <dbReference type="ARBA" id="ARBA00023098"/>
    </source>
</evidence>
<keyword evidence="6" id="KW-0256">Endoplasmic reticulum</keyword>
<dbReference type="InterPro" id="IPR015424">
    <property type="entry name" value="PyrdxlP-dep_Trfase"/>
</dbReference>
<keyword evidence="8" id="KW-0746">Sphingolipid metabolism</keyword>
<keyword evidence="12 17" id="KW-0456">Lyase</keyword>
<organism evidence="19 20">
    <name type="scientific">Babjeviella inositovora NRRL Y-12698</name>
    <dbReference type="NCBI Taxonomy" id="984486"/>
    <lineage>
        <taxon>Eukaryota</taxon>
        <taxon>Fungi</taxon>
        <taxon>Dikarya</taxon>
        <taxon>Ascomycota</taxon>
        <taxon>Saccharomycotina</taxon>
        <taxon>Pichiomycetes</taxon>
        <taxon>Serinales incertae sedis</taxon>
        <taxon>Babjeviella</taxon>
    </lineage>
</organism>
<evidence type="ECO:0000256" key="16">
    <source>
        <dbReference type="PIRSR" id="PIRSR602129-50"/>
    </source>
</evidence>
<keyword evidence="9 18" id="KW-1133">Transmembrane helix</keyword>
<accession>A0A1E3QU09</accession>
<name>A0A1E3QU09_9ASCO</name>
<reference evidence="20" key="1">
    <citation type="submission" date="2016-05" db="EMBL/GenBank/DDBJ databases">
        <title>Comparative genomics of biotechnologically important yeasts.</title>
        <authorList>
            <consortium name="DOE Joint Genome Institute"/>
            <person name="Riley R."/>
            <person name="Haridas S."/>
            <person name="Wolfe K.H."/>
            <person name="Lopes M.R."/>
            <person name="Hittinger C.T."/>
            <person name="Goker M."/>
            <person name="Salamov A."/>
            <person name="Wisecaver J."/>
            <person name="Long T.M."/>
            <person name="Aerts A.L."/>
            <person name="Barry K."/>
            <person name="Choi C."/>
            <person name="Clum A."/>
            <person name="Coughlan A.Y."/>
            <person name="Deshpande S."/>
            <person name="Douglass A.P."/>
            <person name="Hanson S.J."/>
            <person name="Klenk H.-P."/>
            <person name="Labutti K."/>
            <person name="Lapidus A."/>
            <person name="Lindquist E."/>
            <person name="Lipzen A."/>
            <person name="Meier-Kolthoff J.P."/>
            <person name="Ohm R.A."/>
            <person name="Otillar R.P."/>
            <person name="Pangilinan J."/>
            <person name="Peng Y."/>
            <person name="Rokas A."/>
            <person name="Rosa C.A."/>
            <person name="Scheuner C."/>
            <person name="Sibirny A.A."/>
            <person name="Slot J.C."/>
            <person name="Stielow J.B."/>
            <person name="Sun H."/>
            <person name="Kurtzman C.P."/>
            <person name="Blackwell M."/>
            <person name="Grigoriev I.V."/>
            <person name="Jeffries T.W."/>
        </authorList>
    </citation>
    <scope>NUCLEOTIDE SEQUENCE [LARGE SCALE GENOMIC DNA]</scope>
    <source>
        <strain evidence="20">NRRL Y-12698</strain>
    </source>
</reference>
<comment type="subcellular location">
    <subcellularLocation>
        <location evidence="2">Endoplasmic reticulum membrane</location>
        <topology evidence="2">Single-pass membrane protein</topology>
    </subcellularLocation>
</comment>
<evidence type="ECO:0000256" key="18">
    <source>
        <dbReference type="SAM" id="Phobius"/>
    </source>
</evidence>
<evidence type="ECO:0000256" key="7">
    <source>
        <dbReference type="ARBA" id="ARBA00022898"/>
    </source>
</evidence>
<evidence type="ECO:0000256" key="14">
    <source>
        <dbReference type="ARBA" id="ARBA00038965"/>
    </source>
</evidence>
<evidence type="ECO:0000256" key="15">
    <source>
        <dbReference type="ARBA" id="ARBA00042568"/>
    </source>
</evidence>
<dbReference type="InterPro" id="IPR050477">
    <property type="entry name" value="GrpII_AminoAcid_Decarb"/>
</dbReference>
<evidence type="ECO:0000313" key="19">
    <source>
        <dbReference type="EMBL" id="ODQ81178.1"/>
    </source>
</evidence>
<dbReference type="GO" id="GO:0030149">
    <property type="term" value="P:sphingolipid catabolic process"/>
    <property type="evidence" value="ECO:0007669"/>
    <property type="project" value="TreeGrafter"/>
</dbReference>
<dbReference type="InterPro" id="IPR002129">
    <property type="entry name" value="PyrdxlP-dep_de-COase"/>
</dbReference>
<dbReference type="OrthoDB" id="10254570at2759"/>
<dbReference type="Gene3D" id="3.90.1150.10">
    <property type="entry name" value="Aspartate Aminotransferase, domain 1"/>
    <property type="match status" value="1"/>
</dbReference>
<dbReference type="GO" id="GO:0030170">
    <property type="term" value="F:pyridoxal phosphate binding"/>
    <property type="evidence" value="ECO:0007669"/>
    <property type="project" value="InterPro"/>
</dbReference>
<keyword evidence="11 18" id="KW-0472">Membrane</keyword>
<keyword evidence="5 18" id="KW-0812">Transmembrane</keyword>
<dbReference type="PANTHER" id="PTHR42735:SF6">
    <property type="entry name" value="SPHINGOSINE-1-PHOSPHATE LYASE 1"/>
    <property type="match status" value="1"/>
</dbReference>
<evidence type="ECO:0000256" key="17">
    <source>
        <dbReference type="RuleBase" id="RU000382"/>
    </source>
</evidence>
<dbReference type="Gene3D" id="6.10.140.2150">
    <property type="match status" value="1"/>
</dbReference>
<sequence>MLDSIISRLKALDIALQLGVFEEDAVHYYHEMRHQLRYVLLKEVIFLYVVYRIVLYVVLPLVQQVYAYGPVTVLQRARKTWTGAFFRWFLASPLARARVDKEVAKNIANLEGSLIVSAPGLCSHSKLPAVGIPTETVLDTLTELSQLKHSAWEAGKVSGAVYHGGDDIIALQSQAFQKNCVANQLHPDVFPGVRKMESEVVAMVLDMYNAPVRACGTSSSGGTESLLLACLAAKVYGARYKGISSPEIVAPVTIHAGVDKAAYYFGIKLHKARVDPKTMQVDLSQVKRLINRNTVLLCGSSPNFPHGIIDDIQGMSDLAVRYDIPLHVDSCLGSFITPFANKAGFHDVPICDFRVPGVTSISCDTHKYGFAPKGSSVIMYRDNKMRECQYYVNVEWSGGVYGSPTLAGSRPGALMAGCWATMMNIGEDGYVKSAQEIIQASRDFKAAVQRIPQLRVLGDPLGSVVSFTVAELASLNIYELSDAMSAKGWHLSTLQTPAAVHIAFTRLSSPVIHELVADLQSVVDALVEEGIGGKTKPLGDTAALYGVAGSVTTTGVIDRLVVGFLDTLYKCDVCTDGSSREL</sequence>
<dbReference type="GO" id="GO:0019752">
    <property type="term" value="P:carboxylic acid metabolic process"/>
    <property type="evidence" value="ECO:0007669"/>
    <property type="project" value="InterPro"/>
</dbReference>
<feature type="transmembrane region" description="Helical" evidence="18">
    <location>
        <begin position="39"/>
        <end position="59"/>
    </location>
</feature>
<dbReference type="PANTHER" id="PTHR42735">
    <property type="match status" value="1"/>
</dbReference>
<dbReference type="InterPro" id="IPR015421">
    <property type="entry name" value="PyrdxlP-dep_Trfase_major"/>
</dbReference>
<evidence type="ECO:0000256" key="2">
    <source>
        <dbReference type="ARBA" id="ARBA00004389"/>
    </source>
</evidence>
<proteinExistence type="inferred from homology"/>
<dbReference type="GeneID" id="30146169"/>
<evidence type="ECO:0000256" key="9">
    <source>
        <dbReference type="ARBA" id="ARBA00022989"/>
    </source>
</evidence>
<evidence type="ECO:0000256" key="3">
    <source>
        <dbReference type="ARBA" id="ARBA00004760"/>
    </source>
</evidence>
<dbReference type="FunFam" id="3.40.640.10:FF:000020">
    <property type="entry name" value="sphingosine-1-phosphate lyase 1"/>
    <property type="match status" value="1"/>
</dbReference>
<dbReference type="GO" id="GO:0005789">
    <property type="term" value="C:endoplasmic reticulum membrane"/>
    <property type="evidence" value="ECO:0007669"/>
    <property type="project" value="UniProtKB-SubCell"/>
</dbReference>
<gene>
    <name evidence="19" type="ORF">BABINDRAFT_160571</name>
</gene>
<evidence type="ECO:0000256" key="11">
    <source>
        <dbReference type="ARBA" id="ARBA00023136"/>
    </source>
</evidence>
<dbReference type="Proteomes" id="UP000094336">
    <property type="component" value="Unassembled WGS sequence"/>
</dbReference>
<evidence type="ECO:0000256" key="1">
    <source>
        <dbReference type="ARBA" id="ARBA00001933"/>
    </source>
</evidence>
<evidence type="ECO:0000256" key="6">
    <source>
        <dbReference type="ARBA" id="ARBA00022824"/>
    </source>
</evidence>
<keyword evidence="20" id="KW-1185">Reference proteome</keyword>
<dbReference type="SUPFAM" id="SSF53383">
    <property type="entry name" value="PLP-dependent transferases"/>
    <property type="match status" value="1"/>
</dbReference>
<dbReference type="AlphaFoldDB" id="A0A1E3QU09"/>
<comment type="similarity">
    <text evidence="13">Belongs to the group II decarboxylase family. Sphingosine-1-phosphate lyase subfamily.</text>
</comment>
<dbReference type="InterPro" id="IPR015422">
    <property type="entry name" value="PyrdxlP-dep_Trfase_small"/>
</dbReference>
<evidence type="ECO:0000256" key="13">
    <source>
        <dbReference type="ARBA" id="ARBA00038302"/>
    </source>
</evidence>
<evidence type="ECO:0000256" key="8">
    <source>
        <dbReference type="ARBA" id="ARBA00022919"/>
    </source>
</evidence>